<evidence type="ECO:0000256" key="3">
    <source>
        <dbReference type="ARBA" id="ARBA00022450"/>
    </source>
</evidence>
<gene>
    <name evidence="11" type="ORF">GCM10022244_04560</name>
</gene>
<dbReference type="InterPro" id="IPR020841">
    <property type="entry name" value="PKS_Beta-ketoAc_synthase_dom"/>
</dbReference>
<dbReference type="SMART" id="SM00823">
    <property type="entry name" value="PKS_PP"/>
    <property type="match status" value="2"/>
</dbReference>
<dbReference type="Pfam" id="PF02801">
    <property type="entry name" value="Ketoacyl-synt_C"/>
    <property type="match status" value="1"/>
</dbReference>
<reference evidence="12" key="1">
    <citation type="journal article" date="2019" name="Int. J. Syst. Evol. Microbiol.">
        <title>The Global Catalogue of Microorganisms (GCM) 10K type strain sequencing project: providing services to taxonomists for standard genome sequencing and annotation.</title>
        <authorList>
            <consortium name="The Broad Institute Genomics Platform"/>
            <consortium name="The Broad Institute Genome Sequencing Center for Infectious Disease"/>
            <person name="Wu L."/>
            <person name="Ma J."/>
        </authorList>
    </citation>
    <scope>NUCLEOTIDE SEQUENCE [LARGE SCALE GENOMIC DNA]</scope>
    <source>
        <strain evidence="12">JCM 16956</strain>
    </source>
</reference>
<comment type="pathway">
    <text evidence="2">Siderophore biosynthesis.</text>
</comment>
<dbReference type="InterPro" id="IPR000415">
    <property type="entry name" value="Nitroreductase-like"/>
</dbReference>
<feature type="compositionally biased region" description="Basic and acidic residues" evidence="8">
    <location>
        <begin position="1623"/>
        <end position="1632"/>
    </location>
</feature>
<dbReference type="InterPro" id="IPR023213">
    <property type="entry name" value="CAT-like_dom_sf"/>
</dbReference>
<dbReference type="CDD" id="cd05930">
    <property type="entry name" value="A_NRPS"/>
    <property type="match status" value="1"/>
</dbReference>
<dbReference type="InterPro" id="IPR010071">
    <property type="entry name" value="AA_adenyl_dom"/>
</dbReference>
<feature type="compositionally biased region" description="Low complexity" evidence="8">
    <location>
        <begin position="1553"/>
        <end position="1563"/>
    </location>
</feature>
<dbReference type="Gene3D" id="3.40.47.10">
    <property type="match status" value="1"/>
</dbReference>
<dbReference type="Pfam" id="PF00501">
    <property type="entry name" value="AMP-binding"/>
    <property type="match status" value="1"/>
</dbReference>
<keyword evidence="12" id="KW-1185">Reference proteome</keyword>
<dbReference type="Pfam" id="PF00881">
    <property type="entry name" value="Nitroreductase"/>
    <property type="match status" value="1"/>
</dbReference>
<dbReference type="PROSITE" id="PS52004">
    <property type="entry name" value="KS3_2"/>
    <property type="match status" value="1"/>
</dbReference>
<dbReference type="SUPFAM" id="SSF55469">
    <property type="entry name" value="FMN-dependent nitroreductase-like"/>
    <property type="match status" value="1"/>
</dbReference>
<feature type="compositionally biased region" description="Low complexity" evidence="8">
    <location>
        <begin position="1450"/>
        <end position="1474"/>
    </location>
</feature>
<proteinExistence type="predicted"/>
<evidence type="ECO:0000256" key="7">
    <source>
        <dbReference type="ARBA" id="ARBA00023315"/>
    </source>
</evidence>
<accession>A0ABP7LB83</accession>
<dbReference type="CDD" id="cd02142">
    <property type="entry name" value="McbC_SagB-like_oxidoreductase"/>
    <property type="match status" value="1"/>
</dbReference>
<dbReference type="PROSITE" id="PS00606">
    <property type="entry name" value="KS3_1"/>
    <property type="match status" value="1"/>
</dbReference>
<dbReference type="NCBIfam" id="TIGR01733">
    <property type="entry name" value="AA-adenyl-dom"/>
    <property type="match status" value="1"/>
</dbReference>
<keyword evidence="7" id="KW-0012">Acyltransferase</keyword>
<dbReference type="Gene3D" id="3.30.559.10">
    <property type="entry name" value="Chloramphenicol acetyltransferase-like domain"/>
    <property type="match status" value="2"/>
</dbReference>
<dbReference type="InterPro" id="IPR020845">
    <property type="entry name" value="AMP-binding_CS"/>
</dbReference>
<dbReference type="InterPro" id="IPR018201">
    <property type="entry name" value="Ketoacyl_synth_AS"/>
</dbReference>
<dbReference type="InterPro" id="IPR045851">
    <property type="entry name" value="AMP-bd_C_sf"/>
</dbReference>
<evidence type="ECO:0000256" key="5">
    <source>
        <dbReference type="ARBA" id="ARBA00022598"/>
    </source>
</evidence>
<feature type="domain" description="Carrier" evidence="9">
    <location>
        <begin position="1475"/>
        <end position="1550"/>
    </location>
</feature>
<evidence type="ECO:0000256" key="2">
    <source>
        <dbReference type="ARBA" id="ARBA00004924"/>
    </source>
</evidence>
<keyword evidence="6" id="KW-0808">Transferase</keyword>
<name>A0ABP7LB83_9ACTN</name>
<dbReference type="Gene3D" id="2.30.38.10">
    <property type="entry name" value="Luciferase, Domain 3"/>
    <property type="match status" value="1"/>
</dbReference>
<evidence type="ECO:0000259" key="9">
    <source>
        <dbReference type="PROSITE" id="PS50075"/>
    </source>
</evidence>
<dbReference type="Proteomes" id="UP001501000">
    <property type="component" value="Unassembled WGS sequence"/>
</dbReference>
<sequence>MDVVTGAFAAGDGERVAAVVDAVREASGGREPAASEPVLPAGADSMTVLALALALEDRLGVAVPPSLLREGHDPAALAARLAREDGTGGTGRRLVPDTGPAGPGPFSPTALQQAYLAGKEEELTPDAVGCHHYREFTVRDLDAGRLRAAWSAVRERHPVLGCALTPDGRLRIRPAADTPIPVHPAGHDPAEVRARLSRRRYTAGDWPLHELEVSRLPDGDAVLHLAVDGLLCDGRALLVVMRDLWRAYEESPDALAPAPGEVSFPAFAAAVAREADGERYAADLRYWEGRLDGLPPGPGIVEPPARRDGDVGGGPDRLPLSGTLGAAGWAALREVAARRGVSPTALLLGEFAAVLAEAGARLPFSLVLTTSDRARTRGAEDTVGVFTSTLVFPVADTDAVAVQRRLAEDLDHATVPGVAALRRRRGLVPDLPVVFTSLLDDERPPGGFPERYAVGRTSGVALDHQVWEADGALHYRWDVVERAFTGPGARDLFDAYGARLRALAGEAAPVGPRQHEVEEDAVEQDGRRPLDDLQEAYLVARALAGGDAGGCRMVLGYEVDGVDTGRLREALTRLMGRHPVLRARVDAEHGLRLPPRDAPVTAPEVVEVPLTPELREQLLRRPFPLGEGHLDVRVGRGQDGPDAVLLTVDLALVDARSIHLVGRELMRLYADGPGPAGGPPARPTAGTDTALGPDEAAEHWRRRVAALSPGPRLPSAADDGTRRRLRGTLPGWDAVVAAAADHGCTPDGLLLAAYARALSPGLGDVFTVPVVRWPDGTDAARPDELTALSWVTVTAEGCPLLDLARRYDAVLAEDRAADAVRGLAELRRSRRAGSCLPVVYTSLFDLDAHPLPDGVTAGEWVTSTPGVALDCMAVQEGGVLEYAWDALPDQLPPDWLEDAFGRFAADLAGLADLARTPVDDPGLPPARWNDTTRPFPADLPVQILVEDQARIRPSEVALRWSDGALSFAELELRANRLAWTLRDAGVGRGDVVGVSVRRGPDMVVAVLGILKAGGAYLPVLPSLPRDRAAVMLGDAAAGWLISDASCGWAPSVPDVRPVDLDAVLSRPHPREATAPEPVNDVDDLAYVIFTSGSTGRPKGVGVTHRPMLNLFEWARRTFGFGPGDLGLCVTSLGFDLSVFDIFGLLGLGAALYVADEEQQRDPRLLLRVLRTEPVTFWNSAPTTLAHLAPEFGGPGDLPGGDTLRLVFLSGDYTPLWLPDRLREAFPEATLVSLGGATEATVWSNYFVVDRVDPAWRSIPYGRPIDNSRYYVLDERRRPVPVGTEGDLYIAGDCLATGYHRQPELTAERFVTGDFRGLPGPPETRMYATGDRARHGADGLLHFLGRRDGQVKVRGFRVELAEIEHRLRAHRGVADAVVLLRKGSGGEDRLVAYVLPDGEPPSTEELRAHVAAALPDYMVPGVVGFVTEWPATANGKLDRDALPWPVHGAGAAPVAAPRPAAPTDARADARTAPGTGPAEDVVAEIGVLFGELLDLPPVDPDTDLWDLGATSFTMVRAGRLLRERYGRDVPVSVLLAEPTVRAIAARMSGTQPQGAAPTAGTDAPARTETEPGAAYEVTPVPAPRTAAADAEQPRVDFFAAEDRRRFKDGEHGQRPPSGPALPLRGDRPTEGQRRWRASRRPTAVRRLDVGRLGDLLRVLARTGERAGDGALYPSAGDTYAVQVYVLVRDGGVDGLEAGAYYYRPRTHTLEPLGTDADVPVGAHVFYNRPFAARAAAEIHLVGETRGIEPLYGEQAPRYLALEAGHMAQLLMQQQVPSGVAVCPVGDLRRSDLAEALGLGPSHTFLVGMLCAPLEAADDGGRVEPLWAAAPAPAVPRTAEVAVVGMAGRFPGAAGPDALWRLLSEGRSALRPLPRGRAAALGWNGPPVVGGFLDPAGPVDLRPLRISPAEADALDPRLRLLLPAAWQCLELAGHTPRSLTEDGGRVGVFVASMWDDHLMTAGDGWERGDAVEVVATRSTLPNRLSHAFGWQGPSLAVDTACSSSLTALHLAMNALRTGECDSAVVAGVNLITHRRHLGLLAGLGLLAEPGGGRPGGAYDEAAPGWYVGEAVGALLLRRADTAARDGDPVHGILEASWSAHTGGAGRFGAPGPEPLTASLRRMLDGAGLDPASVSYVESAAAGAGLADAAEFAAFAGLLADHGRPVPMGTLKPNVGHSEAASGIGQVMKVLLQLRHGRVAPTLLSDLRSPLVDWDAKNLFVPERAMDWEAARGPRRAVVNAVGSGGTYGHVVVRDPEGTR</sequence>
<dbReference type="Gene3D" id="3.40.109.10">
    <property type="entry name" value="NADH Oxidase"/>
    <property type="match status" value="1"/>
</dbReference>
<dbReference type="Gene3D" id="3.30.559.30">
    <property type="entry name" value="Nonribosomal peptide synthetase, condensation domain"/>
    <property type="match status" value="2"/>
</dbReference>
<dbReference type="InterPro" id="IPR029479">
    <property type="entry name" value="Nitroreductase"/>
</dbReference>
<comment type="cofactor">
    <cofactor evidence="1">
        <name>pantetheine 4'-phosphate</name>
        <dbReference type="ChEBI" id="CHEBI:47942"/>
    </cofactor>
</comment>
<dbReference type="PANTHER" id="PTHR45527">
    <property type="entry name" value="NONRIBOSOMAL PEPTIDE SYNTHETASE"/>
    <property type="match status" value="1"/>
</dbReference>
<dbReference type="Pfam" id="PF00109">
    <property type="entry name" value="ketoacyl-synt"/>
    <property type="match status" value="1"/>
</dbReference>
<feature type="region of interest" description="Disordered" evidence="8">
    <location>
        <begin position="1604"/>
        <end position="1638"/>
    </location>
</feature>
<dbReference type="InterPro" id="IPR014031">
    <property type="entry name" value="Ketoacyl_synth_C"/>
</dbReference>
<dbReference type="Gene3D" id="1.10.1200.10">
    <property type="entry name" value="ACP-like"/>
    <property type="match status" value="2"/>
</dbReference>
<keyword evidence="4" id="KW-0597">Phosphoprotein</keyword>
<dbReference type="Pfam" id="PF00550">
    <property type="entry name" value="PP-binding"/>
    <property type="match status" value="2"/>
</dbReference>
<evidence type="ECO:0000313" key="12">
    <source>
        <dbReference type="Proteomes" id="UP001501000"/>
    </source>
</evidence>
<dbReference type="InterPro" id="IPR000873">
    <property type="entry name" value="AMP-dep_synth/lig_dom"/>
</dbReference>
<feature type="region of interest" description="Disordered" evidence="8">
    <location>
        <begin position="1547"/>
        <end position="1573"/>
    </location>
</feature>
<protein>
    <recommendedName>
        <fullName evidence="13">Amino acid adenylation domain-containing protein</fullName>
    </recommendedName>
</protein>
<evidence type="ECO:0000256" key="4">
    <source>
        <dbReference type="ARBA" id="ARBA00022553"/>
    </source>
</evidence>
<dbReference type="Pfam" id="PF00668">
    <property type="entry name" value="Condensation"/>
    <property type="match status" value="1"/>
</dbReference>
<evidence type="ECO:0000256" key="6">
    <source>
        <dbReference type="ARBA" id="ARBA00022679"/>
    </source>
</evidence>
<evidence type="ECO:0008006" key="13">
    <source>
        <dbReference type="Google" id="ProtNLM"/>
    </source>
</evidence>
<evidence type="ECO:0000313" key="11">
    <source>
        <dbReference type="EMBL" id="GAA3897362.1"/>
    </source>
</evidence>
<dbReference type="InterPro" id="IPR016039">
    <property type="entry name" value="Thiolase-like"/>
</dbReference>
<keyword evidence="3" id="KW-0596">Phosphopantetheine</keyword>
<evidence type="ECO:0000256" key="1">
    <source>
        <dbReference type="ARBA" id="ARBA00001957"/>
    </source>
</evidence>
<dbReference type="Gene3D" id="3.30.300.30">
    <property type="match status" value="1"/>
</dbReference>
<organism evidence="11 12">
    <name type="scientific">Streptomyces gulbargensis</name>
    <dbReference type="NCBI Taxonomy" id="364901"/>
    <lineage>
        <taxon>Bacteria</taxon>
        <taxon>Bacillati</taxon>
        <taxon>Actinomycetota</taxon>
        <taxon>Actinomycetes</taxon>
        <taxon>Kitasatosporales</taxon>
        <taxon>Streptomycetaceae</taxon>
        <taxon>Streptomyces</taxon>
    </lineage>
</organism>
<dbReference type="SMART" id="SM00825">
    <property type="entry name" value="PKS_KS"/>
    <property type="match status" value="1"/>
</dbReference>
<feature type="domain" description="Carrier" evidence="9">
    <location>
        <begin position="10"/>
        <end position="85"/>
    </location>
</feature>
<dbReference type="RefSeq" id="WP_345278207.1">
    <property type="nucleotide sequence ID" value="NZ_BAABAJ010000001.1"/>
</dbReference>
<dbReference type="Gene3D" id="3.40.50.980">
    <property type="match status" value="2"/>
</dbReference>
<dbReference type="InterPro" id="IPR014030">
    <property type="entry name" value="Ketoacyl_synth_N"/>
</dbReference>
<dbReference type="SUPFAM" id="SSF56801">
    <property type="entry name" value="Acetyl-CoA synthetase-like"/>
    <property type="match status" value="1"/>
</dbReference>
<dbReference type="EMBL" id="BAABAJ010000001">
    <property type="protein sequence ID" value="GAA3897362.1"/>
    <property type="molecule type" value="Genomic_DNA"/>
</dbReference>
<evidence type="ECO:0000256" key="8">
    <source>
        <dbReference type="SAM" id="MobiDB-lite"/>
    </source>
</evidence>
<dbReference type="InterPro" id="IPR025110">
    <property type="entry name" value="AMP-bd_C"/>
</dbReference>
<feature type="domain" description="Ketosynthase family 3 (KS3)" evidence="10">
    <location>
        <begin position="1836"/>
        <end position="2252"/>
    </location>
</feature>
<dbReference type="CDD" id="cd00833">
    <property type="entry name" value="PKS"/>
    <property type="match status" value="1"/>
</dbReference>
<comment type="caution">
    <text evidence="11">The sequence shown here is derived from an EMBL/GenBank/DDBJ whole genome shotgun (WGS) entry which is preliminary data.</text>
</comment>
<dbReference type="Pfam" id="PF13193">
    <property type="entry name" value="AMP-binding_C"/>
    <property type="match status" value="1"/>
</dbReference>
<dbReference type="PANTHER" id="PTHR45527:SF10">
    <property type="entry name" value="PYOCHELIN SYNTHASE PCHF"/>
    <property type="match status" value="1"/>
</dbReference>
<dbReference type="PROSITE" id="PS00455">
    <property type="entry name" value="AMP_BINDING"/>
    <property type="match status" value="1"/>
</dbReference>
<feature type="region of interest" description="Disordered" evidence="8">
    <location>
        <begin position="1450"/>
        <end position="1476"/>
    </location>
</feature>
<dbReference type="InterPro" id="IPR036736">
    <property type="entry name" value="ACP-like_sf"/>
</dbReference>
<evidence type="ECO:0000259" key="10">
    <source>
        <dbReference type="PROSITE" id="PS52004"/>
    </source>
</evidence>
<dbReference type="SUPFAM" id="SSF53901">
    <property type="entry name" value="Thiolase-like"/>
    <property type="match status" value="1"/>
</dbReference>
<dbReference type="PROSITE" id="PS50075">
    <property type="entry name" value="CARRIER"/>
    <property type="match status" value="2"/>
</dbReference>
<dbReference type="SUPFAM" id="SSF47336">
    <property type="entry name" value="ACP-like"/>
    <property type="match status" value="2"/>
</dbReference>
<dbReference type="InterPro" id="IPR001242">
    <property type="entry name" value="Condensation_dom"/>
</dbReference>
<keyword evidence="5" id="KW-0436">Ligase</keyword>
<dbReference type="InterPro" id="IPR009081">
    <property type="entry name" value="PP-bd_ACP"/>
</dbReference>
<dbReference type="InterPro" id="IPR020806">
    <property type="entry name" value="PKS_PP-bd"/>
</dbReference>
<dbReference type="SUPFAM" id="SSF52777">
    <property type="entry name" value="CoA-dependent acyltransferases"/>
    <property type="match status" value="4"/>
</dbReference>